<feature type="transmembrane region" description="Helical" evidence="6">
    <location>
        <begin position="170"/>
        <end position="187"/>
    </location>
</feature>
<feature type="transmembrane region" description="Helical" evidence="6">
    <location>
        <begin position="276"/>
        <end position="298"/>
    </location>
</feature>
<evidence type="ECO:0000313" key="7">
    <source>
        <dbReference type="EMBL" id="VYT23832.1"/>
    </source>
</evidence>
<dbReference type="GO" id="GO:0008360">
    <property type="term" value="P:regulation of cell shape"/>
    <property type="evidence" value="ECO:0007669"/>
    <property type="project" value="UniProtKB-KW"/>
</dbReference>
<evidence type="ECO:0000256" key="5">
    <source>
        <dbReference type="ARBA" id="ARBA00023136"/>
    </source>
</evidence>
<evidence type="ECO:0000256" key="2">
    <source>
        <dbReference type="ARBA" id="ARBA00022692"/>
    </source>
</evidence>
<evidence type="ECO:0000256" key="1">
    <source>
        <dbReference type="ARBA" id="ARBA00004141"/>
    </source>
</evidence>
<feature type="transmembrane region" description="Helical" evidence="6">
    <location>
        <begin position="18"/>
        <end position="37"/>
    </location>
</feature>
<dbReference type="GO" id="GO:0015648">
    <property type="term" value="F:lipid-linked peptidoglycan transporter activity"/>
    <property type="evidence" value="ECO:0007669"/>
    <property type="project" value="TreeGrafter"/>
</dbReference>
<proteinExistence type="predicted"/>
<evidence type="ECO:0000256" key="4">
    <source>
        <dbReference type="ARBA" id="ARBA00022989"/>
    </source>
</evidence>
<feature type="transmembrane region" description="Helical" evidence="6">
    <location>
        <begin position="116"/>
        <end position="135"/>
    </location>
</feature>
<dbReference type="Pfam" id="PF01098">
    <property type="entry name" value="FTSW_RODA_SPOVE"/>
    <property type="match status" value="1"/>
</dbReference>
<dbReference type="GO" id="GO:0005886">
    <property type="term" value="C:plasma membrane"/>
    <property type="evidence" value="ECO:0007669"/>
    <property type="project" value="TreeGrafter"/>
</dbReference>
<dbReference type="GO" id="GO:0032153">
    <property type="term" value="C:cell division site"/>
    <property type="evidence" value="ECO:0007669"/>
    <property type="project" value="TreeGrafter"/>
</dbReference>
<sequence length="376" mass="41150">MKRVFSAVYGYLRDTDKLYYALCLSCTALSVVLLLGMYEAGFFTRMRLVYTQLLAAGIGLLGAVILSKMDYHTIAKLWKLHVPLAYTLVLMTFLFGTGRDGVDDQAWLPIPFIGGTIQPSEFLKISFIVAFALHLSEVQNEINNPKVLATLVAHGAAPILLVMLQGDHGTALVFLVIFAAMLFVAGIHWKYIFMAAGSAVALLPIVWFFIMDEDKRMRVRVMLNPALDPQNTGWQQLTGRIAIGSGRMWGVGIFADKHQYVPEIYNDFIFSFIGEALGFVGTLVVIFLLCGICGKALLTGGLAGDYLGRYICVGVFAMMAFQVVVNIGMNIGLMPVVGITLPFFSSGGSSLLSNYLAMGLVLSVYMGSKPNLFSKR</sequence>
<dbReference type="AlphaFoldDB" id="A0A6N2V4H5"/>
<protein>
    <submittedName>
        <fullName evidence="7">Rod shape-determining protein RodA</fullName>
    </submittedName>
</protein>
<evidence type="ECO:0000256" key="6">
    <source>
        <dbReference type="SAM" id="Phobius"/>
    </source>
</evidence>
<evidence type="ECO:0000256" key="3">
    <source>
        <dbReference type="ARBA" id="ARBA00022960"/>
    </source>
</evidence>
<feature type="transmembrane region" description="Helical" evidence="6">
    <location>
        <begin position="192"/>
        <end position="210"/>
    </location>
</feature>
<accession>A0A6N2V4H5</accession>
<comment type="subcellular location">
    <subcellularLocation>
        <location evidence="1">Membrane</location>
        <topology evidence="1">Multi-pass membrane protein</topology>
    </subcellularLocation>
</comment>
<dbReference type="GO" id="GO:0051301">
    <property type="term" value="P:cell division"/>
    <property type="evidence" value="ECO:0007669"/>
    <property type="project" value="InterPro"/>
</dbReference>
<dbReference type="InterPro" id="IPR001182">
    <property type="entry name" value="FtsW/RodA"/>
</dbReference>
<gene>
    <name evidence="7" type="primary">mrdB</name>
    <name evidence="7" type="ORF">AULFYP135_02207</name>
</gene>
<feature type="transmembrane region" description="Helical" evidence="6">
    <location>
        <begin position="49"/>
        <end position="66"/>
    </location>
</feature>
<dbReference type="PANTHER" id="PTHR30474:SF1">
    <property type="entry name" value="PEPTIDOGLYCAN GLYCOSYLTRANSFERASE MRDB"/>
    <property type="match status" value="1"/>
</dbReference>
<organism evidence="7">
    <name type="scientific">uncultured Anaerotruncus sp</name>
    <dbReference type="NCBI Taxonomy" id="905011"/>
    <lineage>
        <taxon>Bacteria</taxon>
        <taxon>Bacillati</taxon>
        <taxon>Bacillota</taxon>
        <taxon>Clostridia</taxon>
        <taxon>Eubacteriales</taxon>
        <taxon>Oscillospiraceae</taxon>
        <taxon>Anaerotruncus</taxon>
        <taxon>environmental samples</taxon>
    </lineage>
</organism>
<dbReference type="PANTHER" id="PTHR30474">
    <property type="entry name" value="CELL CYCLE PROTEIN"/>
    <property type="match status" value="1"/>
</dbReference>
<dbReference type="InterPro" id="IPR018365">
    <property type="entry name" value="Cell_cycle_FtsW-rel_CS"/>
</dbReference>
<keyword evidence="2 6" id="KW-0812">Transmembrane</keyword>
<feature type="transmembrane region" description="Helical" evidence="6">
    <location>
        <begin position="78"/>
        <end position="96"/>
    </location>
</feature>
<feature type="transmembrane region" description="Helical" evidence="6">
    <location>
        <begin position="147"/>
        <end position="164"/>
    </location>
</feature>
<dbReference type="PROSITE" id="PS00428">
    <property type="entry name" value="FTSW_RODA_SPOVE"/>
    <property type="match status" value="1"/>
</dbReference>
<feature type="transmembrane region" description="Helical" evidence="6">
    <location>
        <begin position="351"/>
        <end position="368"/>
    </location>
</feature>
<keyword evidence="5 6" id="KW-0472">Membrane</keyword>
<keyword evidence="3" id="KW-0133">Cell shape</keyword>
<keyword evidence="4 6" id="KW-1133">Transmembrane helix</keyword>
<feature type="transmembrane region" description="Helical" evidence="6">
    <location>
        <begin position="310"/>
        <end position="331"/>
    </location>
</feature>
<reference evidence="7" key="1">
    <citation type="submission" date="2019-11" db="EMBL/GenBank/DDBJ databases">
        <authorList>
            <person name="Feng L."/>
        </authorList>
    </citation>
    <scope>NUCLEOTIDE SEQUENCE</scope>
    <source>
        <strain evidence="7">AundefinedLFYP135</strain>
    </source>
</reference>
<dbReference type="EMBL" id="CACRSL010000005">
    <property type="protein sequence ID" value="VYT23832.1"/>
    <property type="molecule type" value="Genomic_DNA"/>
</dbReference>
<name>A0A6N2V4H5_9FIRM</name>